<evidence type="ECO:0000256" key="9">
    <source>
        <dbReference type="ARBA" id="ARBA00023136"/>
    </source>
</evidence>
<keyword evidence="9" id="KW-0472">Membrane</keyword>
<dbReference type="Proteomes" id="UP000886476">
    <property type="component" value="Unassembled WGS sequence"/>
</dbReference>
<dbReference type="EMBL" id="JABFDN010000001">
    <property type="protein sequence ID" value="NPU64546.1"/>
    <property type="molecule type" value="Genomic_DNA"/>
</dbReference>
<keyword evidence="8" id="KW-1278">Translocase</keyword>
<evidence type="ECO:0000256" key="5">
    <source>
        <dbReference type="ARBA" id="ARBA00022737"/>
    </source>
</evidence>
<keyword evidence="7 12" id="KW-0067">ATP-binding</keyword>
<evidence type="ECO:0000256" key="10">
    <source>
        <dbReference type="ARBA" id="ARBA00024722"/>
    </source>
</evidence>
<evidence type="ECO:0000256" key="1">
    <source>
        <dbReference type="ARBA" id="ARBA00005417"/>
    </source>
</evidence>
<evidence type="ECO:0000256" key="2">
    <source>
        <dbReference type="ARBA" id="ARBA00022448"/>
    </source>
</evidence>
<keyword evidence="4" id="KW-0762">Sugar transport</keyword>
<comment type="similarity">
    <text evidence="1">Belongs to the ABC transporter superfamily.</text>
</comment>
<dbReference type="CDD" id="cd03215">
    <property type="entry name" value="ABC_Carb_Monos_II"/>
    <property type="match status" value="1"/>
</dbReference>
<name>A0ABX2C8F9_9BRAD</name>
<keyword evidence="6" id="KW-0547">Nucleotide-binding</keyword>
<evidence type="ECO:0000256" key="7">
    <source>
        <dbReference type="ARBA" id="ARBA00022840"/>
    </source>
</evidence>
<evidence type="ECO:0000256" key="6">
    <source>
        <dbReference type="ARBA" id="ARBA00022741"/>
    </source>
</evidence>
<dbReference type="InterPro" id="IPR027417">
    <property type="entry name" value="P-loop_NTPase"/>
</dbReference>
<keyword evidence="13" id="KW-1185">Reference proteome</keyword>
<evidence type="ECO:0000259" key="11">
    <source>
        <dbReference type="PROSITE" id="PS50893"/>
    </source>
</evidence>
<dbReference type="InterPro" id="IPR050107">
    <property type="entry name" value="ABC_carbohydrate_import_ATPase"/>
</dbReference>
<protein>
    <submittedName>
        <fullName evidence="12">Sugar ABC transporter ATP-binding protein</fullName>
    </submittedName>
</protein>
<dbReference type="InterPro" id="IPR003593">
    <property type="entry name" value="AAA+_ATPase"/>
</dbReference>
<evidence type="ECO:0000313" key="12">
    <source>
        <dbReference type="EMBL" id="NPU64546.1"/>
    </source>
</evidence>
<feature type="domain" description="ABC transporter" evidence="11">
    <location>
        <begin position="264"/>
        <end position="500"/>
    </location>
</feature>
<evidence type="ECO:0000313" key="13">
    <source>
        <dbReference type="Proteomes" id="UP000886476"/>
    </source>
</evidence>
<dbReference type="PANTHER" id="PTHR43790:SF3">
    <property type="entry name" value="D-ALLOSE IMPORT ATP-BINDING PROTEIN ALSA-RELATED"/>
    <property type="match status" value="1"/>
</dbReference>
<dbReference type="CDD" id="cd03216">
    <property type="entry name" value="ABC_Carb_Monos_I"/>
    <property type="match status" value="1"/>
</dbReference>
<dbReference type="SMART" id="SM00382">
    <property type="entry name" value="AAA"/>
    <property type="match status" value="2"/>
</dbReference>
<dbReference type="InterPro" id="IPR017871">
    <property type="entry name" value="ABC_transporter-like_CS"/>
</dbReference>
<organism evidence="12 13">
    <name type="scientific">Bradyrhizobium aeschynomenes</name>
    <dbReference type="NCBI Taxonomy" id="2734909"/>
    <lineage>
        <taxon>Bacteria</taxon>
        <taxon>Pseudomonadati</taxon>
        <taxon>Pseudomonadota</taxon>
        <taxon>Alphaproteobacteria</taxon>
        <taxon>Hyphomicrobiales</taxon>
        <taxon>Nitrobacteraceae</taxon>
        <taxon>Bradyrhizobium</taxon>
    </lineage>
</organism>
<accession>A0ABX2C8F9</accession>
<dbReference type="Pfam" id="PF00005">
    <property type="entry name" value="ABC_tran"/>
    <property type="match status" value="2"/>
</dbReference>
<dbReference type="PROSITE" id="PS50893">
    <property type="entry name" value="ABC_TRANSPORTER_2"/>
    <property type="match status" value="2"/>
</dbReference>
<sequence length="501" mass="54630">MLDSRPPLLELQDITKSFGGVTALRGVDFTLRPGEIHGLVGENGAGKSTLMKIIAGVHTGFSGRFLLDGREVHFNSTRDARAAGIAMVHQELSVAPDLTVAENVFLGNQPTNALGLVQWRRMAREAAEQLKRLGIDADPMSRLGDLPIGVQQLIEIARVLFSGARIIILDEPTSALSPPEVERLFAALRKLREQGTGIIFISHFIEDILLISDEVTVFRNGRKIMETPAADTSKAALIEAMIGKGRDALEDSYTHDITLPAPPLDKPVVVEADGLSLARNLKRVSFAVRAGEVLGVYGFMGCGQLELARILFGKLAPDAGELRISGVRNRFKSTADARRAGIAFVPESRRDMLFMQEPVYKNISISILDRINAVLLKPSRERALAKRQVEQLQIRPADVEIDLGLLSGGNQQKVALAKWLSHPPRLLVLCEPTRGMDVGAKSDVIGIVRQLRDQGIAVIVLSTEPETVLSLADRVIVLKRGEVVREFAGETISKDRLLEAA</sequence>
<comment type="function">
    <text evidence="10">Involved in beta-(1--&gt;2)glucan export. Transmembrane domains (TMD) form a pore in the inner membrane and the ATP-binding domain (NBD) is responsible for energy generation.</text>
</comment>
<evidence type="ECO:0000256" key="3">
    <source>
        <dbReference type="ARBA" id="ARBA00022475"/>
    </source>
</evidence>
<dbReference type="PANTHER" id="PTHR43790">
    <property type="entry name" value="CARBOHYDRATE TRANSPORT ATP-BINDING PROTEIN MG119-RELATED"/>
    <property type="match status" value="1"/>
</dbReference>
<gene>
    <name evidence="12" type="ORF">HL667_05995</name>
</gene>
<evidence type="ECO:0000256" key="8">
    <source>
        <dbReference type="ARBA" id="ARBA00022967"/>
    </source>
</evidence>
<comment type="caution">
    <text evidence="12">The sequence shown here is derived from an EMBL/GenBank/DDBJ whole genome shotgun (WGS) entry which is preliminary data.</text>
</comment>
<reference evidence="12" key="1">
    <citation type="submission" date="2020-05" db="EMBL/GenBank/DDBJ databases">
        <title>Nod-independent and nitrogen-fixing Bradyrhizobium aeschynomene sp. nov. isolated from nodules of Aeschynomene indica.</title>
        <authorList>
            <person name="Zhang Z."/>
        </authorList>
    </citation>
    <scope>NUCLEOTIDE SEQUENCE</scope>
    <source>
        <strain evidence="12">83012</strain>
    </source>
</reference>
<keyword evidence="2" id="KW-0813">Transport</keyword>
<proteinExistence type="inferred from homology"/>
<feature type="domain" description="ABC transporter" evidence="11">
    <location>
        <begin position="9"/>
        <end position="245"/>
    </location>
</feature>
<keyword evidence="3" id="KW-1003">Cell membrane</keyword>
<dbReference type="PROSITE" id="PS00211">
    <property type="entry name" value="ABC_TRANSPORTER_1"/>
    <property type="match status" value="1"/>
</dbReference>
<evidence type="ECO:0000256" key="4">
    <source>
        <dbReference type="ARBA" id="ARBA00022597"/>
    </source>
</evidence>
<dbReference type="InterPro" id="IPR003439">
    <property type="entry name" value="ABC_transporter-like_ATP-bd"/>
</dbReference>
<keyword evidence="5" id="KW-0677">Repeat</keyword>
<dbReference type="GO" id="GO:0005524">
    <property type="term" value="F:ATP binding"/>
    <property type="evidence" value="ECO:0007669"/>
    <property type="project" value="UniProtKB-KW"/>
</dbReference>
<dbReference type="RefSeq" id="WP_172109587.1">
    <property type="nucleotide sequence ID" value="NZ_JABFDN010000001.1"/>
</dbReference>
<dbReference type="Gene3D" id="3.40.50.300">
    <property type="entry name" value="P-loop containing nucleotide triphosphate hydrolases"/>
    <property type="match status" value="2"/>
</dbReference>
<dbReference type="SUPFAM" id="SSF52540">
    <property type="entry name" value="P-loop containing nucleoside triphosphate hydrolases"/>
    <property type="match status" value="2"/>
</dbReference>